<dbReference type="Gene3D" id="3.60.21.50">
    <property type="match status" value="1"/>
</dbReference>
<protein>
    <submittedName>
        <fullName evidence="3">DNA polymerase II small subunit</fullName>
    </submittedName>
</protein>
<feature type="non-terminal residue" evidence="3">
    <location>
        <position position="1"/>
    </location>
</feature>
<reference evidence="3" key="1">
    <citation type="journal article" date="2020" name="mSystems">
        <title>Genome- and Community-Level Interaction Insights into Carbon Utilization and Element Cycling Functions of Hydrothermarchaeota in Hydrothermal Sediment.</title>
        <authorList>
            <person name="Zhou Z."/>
            <person name="Liu Y."/>
            <person name="Xu W."/>
            <person name="Pan J."/>
            <person name="Luo Z.H."/>
            <person name="Li M."/>
        </authorList>
    </citation>
    <scope>NUCLEOTIDE SEQUENCE [LARGE SCALE GENOMIC DNA]</scope>
    <source>
        <strain evidence="3">HyVt-151</strain>
    </source>
</reference>
<dbReference type="EMBL" id="DQYG01000060">
    <property type="protein sequence ID" value="HDD31265.1"/>
    <property type="molecule type" value="Genomic_DNA"/>
</dbReference>
<dbReference type="PANTHER" id="PTHR10416:SF0">
    <property type="entry name" value="DNA POLYMERASE DELTA SUBUNIT 2"/>
    <property type="match status" value="1"/>
</dbReference>
<evidence type="ECO:0000256" key="1">
    <source>
        <dbReference type="ARBA" id="ARBA00006035"/>
    </source>
</evidence>
<comment type="caution">
    <text evidence="3">The sequence shown here is derived from an EMBL/GenBank/DDBJ whole genome shotgun (WGS) entry which is preliminary data.</text>
</comment>
<gene>
    <name evidence="3" type="ORF">ENF72_01395</name>
</gene>
<comment type="similarity">
    <text evidence="1">Belongs to the DNA polymerase delta/II small subunit family.</text>
</comment>
<accession>A0A7C0Y6A2</accession>
<dbReference type="InterPro" id="IPR024826">
    <property type="entry name" value="DNA_pol_delta/II_ssu"/>
</dbReference>
<proteinExistence type="inferred from homology"/>
<dbReference type="PANTHER" id="PTHR10416">
    <property type="entry name" value="DNA POLYMERASE DELTA SUBUNIT 2"/>
    <property type="match status" value="1"/>
</dbReference>
<dbReference type="GO" id="GO:0042575">
    <property type="term" value="C:DNA polymerase complex"/>
    <property type="evidence" value="ECO:0007669"/>
    <property type="project" value="TreeGrafter"/>
</dbReference>
<dbReference type="Proteomes" id="UP000886210">
    <property type="component" value="Unassembled WGS sequence"/>
</dbReference>
<evidence type="ECO:0000256" key="2">
    <source>
        <dbReference type="ARBA" id="ARBA00022705"/>
    </source>
</evidence>
<organism evidence="3">
    <name type="scientific">Thermococcus litoralis</name>
    <dbReference type="NCBI Taxonomy" id="2265"/>
    <lineage>
        <taxon>Archaea</taxon>
        <taxon>Methanobacteriati</taxon>
        <taxon>Methanobacteriota</taxon>
        <taxon>Thermococci</taxon>
        <taxon>Thermococcales</taxon>
        <taxon>Thermococcaceae</taxon>
        <taxon>Thermococcus</taxon>
    </lineage>
</organism>
<dbReference type="AlphaFoldDB" id="A0A7C0Y6A2"/>
<keyword evidence="2" id="KW-0235">DNA replication</keyword>
<name>A0A7C0Y6A2_THELI</name>
<sequence>LLKLRHLAPTFGGKVPIAPDPEDLLVIESVPDLVQMGHVHVLDYQIYRGVFLINSATWQAQTEFQKMVNVVPTPAKVPIIDVETARLRMIVDFSKWCEV</sequence>
<evidence type="ECO:0000313" key="3">
    <source>
        <dbReference type="EMBL" id="HDD31265.1"/>
    </source>
</evidence>
<dbReference type="GO" id="GO:0006271">
    <property type="term" value="P:DNA strand elongation involved in DNA replication"/>
    <property type="evidence" value="ECO:0007669"/>
    <property type="project" value="TreeGrafter"/>
</dbReference>